<name>A0ABS8C9V6_9BURK</name>
<dbReference type="InterPro" id="IPR017585">
    <property type="entry name" value="SAF_FlgA"/>
</dbReference>
<feature type="domain" description="SAF" evidence="5">
    <location>
        <begin position="117"/>
        <end position="179"/>
    </location>
</feature>
<evidence type="ECO:0000256" key="4">
    <source>
        <dbReference type="RuleBase" id="RU362063"/>
    </source>
</evidence>
<evidence type="ECO:0000256" key="1">
    <source>
        <dbReference type="ARBA" id="ARBA00004418"/>
    </source>
</evidence>
<dbReference type="PANTHER" id="PTHR36307:SF1">
    <property type="entry name" value="FLAGELLA BASAL BODY P-RING FORMATION PROTEIN FLGA"/>
    <property type="match status" value="1"/>
</dbReference>
<dbReference type="InterPro" id="IPR039246">
    <property type="entry name" value="Flagellar_FlgA"/>
</dbReference>
<keyword evidence="2 4" id="KW-0732">Signal</keyword>
<keyword evidence="4" id="KW-1005">Bacterial flagellum biogenesis</keyword>
<keyword evidence="3 4" id="KW-0574">Periplasm</keyword>
<comment type="caution">
    <text evidence="6">The sequence shown here is derived from an EMBL/GenBank/DDBJ whole genome shotgun (WGS) entry which is preliminary data.</text>
</comment>
<dbReference type="InterPro" id="IPR041231">
    <property type="entry name" value="FlgA_N"/>
</dbReference>
<dbReference type="Gene3D" id="3.90.1210.10">
    <property type="entry name" value="Antifreeze-like/N-acetylneuraminic acid synthase C-terminal domain"/>
    <property type="match status" value="1"/>
</dbReference>
<evidence type="ECO:0000259" key="5">
    <source>
        <dbReference type="SMART" id="SM00858"/>
    </source>
</evidence>
<dbReference type="NCBIfam" id="TIGR03170">
    <property type="entry name" value="flgA_cterm"/>
    <property type="match status" value="1"/>
</dbReference>
<dbReference type="EMBL" id="JACDXW010000002">
    <property type="protein sequence ID" value="MCB5362812.1"/>
    <property type="molecule type" value="Genomic_DNA"/>
</dbReference>
<evidence type="ECO:0000313" key="6">
    <source>
        <dbReference type="EMBL" id="MCB5362812.1"/>
    </source>
</evidence>
<dbReference type="Gene3D" id="2.30.30.760">
    <property type="match status" value="1"/>
</dbReference>
<feature type="signal peptide" evidence="4">
    <location>
        <begin position="1"/>
        <end position="30"/>
    </location>
</feature>
<dbReference type="Proteomes" id="UP000776983">
    <property type="component" value="Unassembled WGS sequence"/>
</dbReference>
<protein>
    <recommendedName>
        <fullName evidence="4">Flagella basal body P-ring formation protein FlgA</fullName>
    </recommendedName>
</protein>
<evidence type="ECO:0000256" key="3">
    <source>
        <dbReference type="ARBA" id="ARBA00022764"/>
    </source>
</evidence>
<dbReference type="Pfam" id="PF17656">
    <property type="entry name" value="ChapFlgA_N"/>
    <property type="match status" value="1"/>
</dbReference>
<dbReference type="Pfam" id="PF13144">
    <property type="entry name" value="ChapFlgA"/>
    <property type="match status" value="1"/>
</dbReference>
<gene>
    <name evidence="6" type="primary">flgA</name>
    <name evidence="6" type="ORF">H0484_03460</name>
</gene>
<sequence length="241" mass="25699">MPAISRPFSLAKLLLAVLLGCLPLGAAALADTPPPQQNTPHALIHAYLEQQIRQQGFEGEAEIKLDTTKLSQQATCAQLEAFIAGQGELRSRFSVGLRCLDPKPWVAYVPVQLKLMGQYPVAARALPPNTVLGEHDVALRDGDLMRLPAGAALSHEEVLGHTTVQRIAARQVFKRNTLQAPHSVSRGQTVTLEVRGEGFTASGEGTAMQSGGPGAIIQARTASGQIVQGRVLNAYTVLLTM</sequence>
<keyword evidence="7" id="KW-1185">Reference proteome</keyword>
<keyword evidence="6" id="KW-0969">Cilium</keyword>
<evidence type="ECO:0000313" key="7">
    <source>
        <dbReference type="Proteomes" id="UP000776983"/>
    </source>
</evidence>
<keyword evidence="6" id="KW-0966">Cell projection</keyword>
<dbReference type="InterPro" id="IPR013974">
    <property type="entry name" value="SAF"/>
</dbReference>
<evidence type="ECO:0000256" key="2">
    <source>
        <dbReference type="ARBA" id="ARBA00022729"/>
    </source>
</evidence>
<feature type="chain" id="PRO_5045011672" description="Flagella basal body P-ring formation protein FlgA" evidence="4">
    <location>
        <begin position="31"/>
        <end position="241"/>
    </location>
</feature>
<accession>A0ABS8C9V6</accession>
<organism evidence="6 7">
    <name type="scientific">Mesopusillimonas faecipullorum</name>
    <dbReference type="NCBI Taxonomy" id="2755040"/>
    <lineage>
        <taxon>Bacteria</taxon>
        <taxon>Pseudomonadati</taxon>
        <taxon>Pseudomonadota</taxon>
        <taxon>Betaproteobacteria</taxon>
        <taxon>Burkholderiales</taxon>
        <taxon>Alcaligenaceae</taxon>
        <taxon>Mesopusillimonas</taxon>
    </lineage>
</organism>
<comment type="function">
    <text evidence="4">Involved in the assembly process of the P-ring formation. It may associate with FlgF on the rod constituting a structure essential for the P-ring assembly or may act as a modulator protein for the P-ring assembly.</text>
</comment>
<comment type="similarity">
    <text evidence="4">Belongs to the FlgA family.</text>
</comment>
<dbReference type="CDD" id="cd11614">
    <property type="entry name" value="SAF_CpaB_FlgA_like"/>
    <property type="match status" value="1"/>
</dbReference>
<keyword evidence="6" id="KW-0282">Flagellum</keyword>
<reference evidence="6 7" key="1">
    <citation type="submission" date="2020-07" db="EMBL/GenBank/DDBJ databases">
        <title>Pusillimonas sp. nov., isolated from poultry manure in Taiwan.</title>
        <authorList>
            <person name="Lin S.-Y."/>
            <person name="Tang Y.-S."/>
            <person name="Young C.-C."/>
        </authorList>
    </citation>
    <scope>NUCLEOTIDE SEQUENCE [LARGE SCALE GENOMIC DNA]</scope>
    <source>
        <strain evidence="6 7">CC-YST705</strain>
    </source>
</reference>
<dbReference type="SMART" id="SM00858">
    <property type="entry name" value="SAF"/>
    <property type="match status" value="1"/>
</dbReference>
<comment type="subcellular location">
    <subcellularLocation>
        <location evidence="1 4">Periplasm</location>
    </subcellularLocation>
</comment>
<dbReference type="RefSeq" id="WP_226953058.1">
    <property type="nucleotide sequence ID" value="NZ_JACDXW010000002.1"/>
</dbReference>
<proteinExistence type="inferred from homology"/>
<dbReference type="PANTHER" id="PTHR36307">
    <property type="entry name" value="FLAGELLA BASAL BODY P-RING FORMATION PROTEIN FLGA"/>
    <property type="match status" value="1"/>
</dbReference>